<dbReference type="InterPro" id="IPR011885">
    <property type="entry name" value="NO3Rdtase_cyt_c_NapC/NirT"/>
</dbReference>
<keyword evidence="4" id="KW-1003">Cell membrane</keyword>
<dbReference type="FunFam" id="1.10.3820.10:FF:000001">
    <property type="entry name" value="Cytochrome c-type protein"/>
    <property type="match status" value="1"/>
</dbReference>
<evidence type="ECO:0000256" key="6">
    <source>
        <dbReference type="ARBA" id="ARBA00022692"/>
    </source>
</evidence>
<comment type="PTM">
    <text evidence="13">Binds 4 heme groups per subunit.</text>
</comment>
<keyword evidence="3 13" id="KW-0813">Transport</keyword>
<dbReference type="GO" id="GO:0020037">
    <property type="term" value="F:heme binding"/>
    <property type="evidence" value="ECO:0007669"/>
    <property type="project" value="InterPro"/>
</dbReference>
<evidence type="ECO:0000256" key="5">
    <source>
        <dbReference type="ARBA" id="ARBA00022617"/>
    </source>
</evidence>
<gene>
    <name evidence="18" type="ORF">AU381_25415</name>
</gene>
<feature type="transmembrane region" description="Helical" evidence="16">
    <location>
        <begin position="21"/>
        <end position="42"/>
    </location>
</feature>
<keyword evidence="19" id="KW-1185">Reference proteome</keyword>
<dbReference type="Proteomes" id="UP000094025">
    <property type="component" value="Unassembled WGS sequence"/>
</dbReference>
<keyword evidence="6 16" id="KW-0812">Transmembrane</keyword>
<organism evidence="18 19">
    <name type="scientific">Sinorhizobium glycinis</name>
    <dbReference type="NCBI Taxonomy" id="1472378"/>
    <lineage>
        <taxon>Bacteria</taxon>
        <taxon>Pseudomonadati</taxon>
        <taxon>Pseudomonadota</taxon>
        <taxon>Alphaproteobacteria</taxon>
        <taxon>Hyphomicrobiales</taxon>
        <taxon>Rhizobiaceae</taxon>
        <taxon>Sinorhizobium/Ensifer group</taxon>
        <taxon>Sinorhizobium</taxon>
    </lineage>
</organism>
<evidence type="ECO:0000256" key="8">
    <source>
        <dbReference type="ARBA" id="ARBA00022982"/>
    </source>
</evidence>
<comment type="subcellular location">
    <subcellularLocation>
        <location evidence="1">Cell membrane</location>
        <topology evidence="1">Single-pass membrane protein</topology>
    </subcellularLocation>
</comment>
<accession>A0A178XKH1</accession>
<evidence type="ECO:0000256" key="16">
    <source>
        <dbReference type="SAM" id="Phobius"/>
    </source>
</evidence>
<evidence type="ECO:0000256" key="4">
    <source>
        <dbReference type="ARBA" id="ARBA00022475"/>
    </source>
</evidence>
<evidence type="ECO:0000256" key="15">
    <source>
        <dbReference type="PIRSR" id="PIRSR000013-2"/>
    </source>
</evidence>
<keyword evidence="10 13" id="KW-0408">Iron</keyword>
<dbReference type="PIRSF" id="PIRSF000013">
    <property type="entry name" value="4_hem_cytochrm_NapC"/>
    <property type="match status" value="1"/>
</dbReference>
<name>A0A178XKH1_9HYPH</name>
<dbReference type="GO" id="GO:0009061">
    <property type="term" value="P:anaerobic respiration"/>
    <property type="evidence" value="ECO:0007669"/>
    <property type="project" value="TreeGrafter"/>
</dbReference>
<dbReference type="GO" id="GO:0009055">
    <property type="term" value="F:electron transfer activity"/>
    <property type="evidence" value="ECO:0007669"/>
    <property type="project" value="TreeGrafter"/>
</dbReference>
<evidence type="ECO:0000313" key="18">
    <source>
        <dbReference type="EMBL" id="OAP35105.1"/>
    </source>
</evidence>
<dbReference type="PANTHER" id="PTHR30333:SF1">
    <property type="entry name" value="CYTOCHROME C-TYPE PROTEIN NAPC"/>
    <property type="match status" value="1"/>
</dbReference>
<proteinExistence type="inferred from homology"/>
<dbReference type="InterPro" id="IPR024717">
    <property type="entry name" value="NapC/NirT/NrfH"/>
</dbReference>
<keyword evidence="7 13" id="KW-0479">Metal-binding</keyword>
<feature type="binding site" description="covalent" evidence="14">
    <location>
        <position position="55"/>
    </location>
    <ligand>
        <name>heme</name>
        <dbReference type="ChEBI" id="CHEBI:30413"/>
        <label>1</label>
    </ligand>
</feature>
<evidence type="ECO:0000256" key="3">
    <source>
        <dbReference type="ARBA" id="ARBA00022448"/>
    </source>
</evidence>
<dbReference type="InterPro" id="IPR036280">
    <property type="entry name" value="Multihaem_cyt_sf"/>
</dbReference>
<feature type="domain" description="NapC/NirT cytochrome c N-terminal" evidence="17">
    <location>
        <begin position="19"/>
        <end position="192"/>
    </location>
</feature>
<evidence type="ECO:0000256" key="10">
    <source>
        <dbReference type="ARBA" id="ARBA00023004"/>
    </source>
</evidence>
<feature type="binding site" description="covalent" evidence="14">
    <location>
        <position position="148"/>
    </location>
    <ligand>
        <name>heme</name>
        <dbReference type="ChEBI" id="CHEBI:30413"/>
        <label>3</label>
    </ligand>
</feature>
<feature type="binding site" description="covalent" evidence="14">
    <location>
        <position position="85"/>
    </location>
    <ligand>
        <name>heme</name>
        <dbReference type="ChEBI" id="CHEBI:30413"/>
        <label>2</label>
    </ligand>
</feature>
<feature type="binding site" description="axial binding residue" evidence="15">
    <location>
        <position position="182"/>
    </location>
    <ligand>
        <name>heme</name>
        <dbReference type="ChEBI" id="CHEBI:30413"/>
        <label>4</label>
    </ligand>
    <ligandPart>
        <name>Fe</name>
        <dbReference type="ChEBI" id="CHEBI:18248"/>
    </ligandPart>
</feature>
<dbReference type="STRING" id="1472378.AU381_25415"/>
<feature type="binding site" description="covalent" evidence="14">
    <location>
        <position position="178"/>
    </location>
    <ligand>
        <name>heme</name>
        <dbReference type="ChEBI" id="CHEBI:30413"/>
        <label>4</label>
    </ligand>
</feature>
<comment type="cofactor">
    <cofactor evidence="14">
        <name>heme</name>
        <dbReference type="ChEBI" id="CHEBI:30413"/>
    </cofactor>
    <text evidence="14">Binds 4 heme groups per subunit.</text>
</comment>
<keyword evidence="9 16" id="KW-1133">Transmembrane helix</keyword>
<reference evidence="18 19" key="1">
    <citation type="journal article" date="2016" name="Int. J. Syst. Evol. Microbiol.">
        <title>Ensifer glycinis sp. nov., an novel rhizobial species associated with Glycine spp.</title>
        <authorList>
            <person name="Yan H."/>
            <person name="Yan J."/>
            <person name="Sui X.H."/>
            <person name="Wang E.T."/>
            <person name="Chen W.X."/>
            <person name="Zhang X.X."/>
            <person name="Chen W.F."/>
        </authorList>
    </citation>
    <scope>NUCLEOTIDE SEQUENCE [LARGE SCALE GENOMIC DNA]</scope>
    <source>
        <strain evidence="18 19">CCBAU 23380</strain>
    </source>
</reference>
<feature type="binding site" description="covalent" evidence="14">
    <location>
        <position position="58"/>
    </location>
    <ligand>
        <name>heme</name>
        <dbReference type="ChEBI" id="CHEBI:30413"/>
        <label>1</label>
    </ligand>
</feature>
<keyword evidence="8 13" id="KW-0249">Electron transport</keyword>
<dbReference type="Pfam" id="PF03264">
    <property type="entry name" value="Cytochrom_NNT"/>
    <property type="match status" value="1"/>
</dbReference>
<dbReference type="GO" id="GO:0005886">
    <property type="term" value="C:plasma membrane"/>
    <property type="evidence" value="ECO:0007669"/>
    <property type="project" value="UniProtKB-SubCell"/>
</dbReference>
<dbReference type="OrthoDB" id="7360653at2"/>
<dbReference type="GO" id="GO:0019333">
    <property type="term" value="P:denitrification pathway"/>
    <property type="evidence" value="ECO:0007669"/>
    <property type="project" value="InterPro"/>
</dbReference>
<evidence type="ECO:0000256" key="1">
    <source>
        <dbReference type="ARBA" id="ARBA00004162"/>
    </source>
</evidence>
<feature type="binding site" description="axial binding residue" evidence="15">
    <location>
        <position position="149"/>
    </location>
    <ligand>
        <name>heme</name>
        <dbReference type="ChEBI" id="CHEBI:30413"/>
        <label>3</label>
    </ligand>
    <ligandPart>
        <name>Fe</name>
        <dbReference type="ChEBI" id="CHEBI:18248"/>
    </ligandPart>
</feature>
<evidence type="ECO:0000256" key="14">
    <source>
        <dbReference type="PIRSR" id="PIRSR000013-1"/>
    </source>
</evidence>
<protein>
    <recommendedName>
        <fullName evidence="13">Cytochrome c-type protein</fullName>
    </recommendedName>
</protein>
<keyword evidence="11 16" id="KW-0472">Membrane</keyword>
<sequence>MALAKRFLLWVWKILTTPAATLSLAFLTLGGFVGGVIFWGAFNTALELTNTEEFCVSCHEMRTNVFEELTRTVHFSNRSGVRASCPDCHVPHEWTDKIARKMQASKEVWGKIFGTINTREKFLDHRLELAKHEWARLKANDSLECRNCHSSAAMDLSKQTQRAAEIHTRYLLPGKATCIDCHKGIAHELPNMQGVEPGWKLPPELEGEKLPSASAIDELKRVMDTAHSAALAN</sequence>
<evidence type="ECO:0000256" key="11">
    <source>
        <dbReference type="ARBA" id="ARBA00023136"/>
    </source>
</evidence>
<dbReference type="AlphaFoldDB" id="A0A178XKH1"/>
<comment type="caution">
    <text evidence="18">The sequence shown here is derived from an EMBL/GenBank/DDBJ whole genome shotgun (WGS) entry which is preliminary data.</text>
</comment>
<evidence type="ECO:0000313" key="19">
    <source>
        <dbReference type="Proteomes" id="UP000094025"/>
    </source>
</evidence>
<dbReference type="InterPro" id="IPR005126">
    <property type="entry name" value="NapC/NirT_cyt_c_N"/>
</dbReference>
<dbReference type="EMBL" id="LPUX01000067">
    <property type="protein sequence ID" value="OAP35105.1"/>
    <property type="molecule type" value="Genomic_DNA"/>
</dbReference>
<comment type="similarity">
    <text evidence="2">Belongs to the NapC/NirT/NrfH family.</text>
</comment>
<dbReference type="InterPro" id="IPR038266">
    <property type="entry name" value="NapC/NirT_cytc_sf"/>
</dbReference>
<dbReference type="InterPro" id="IPR051174">
    <property type="entry name" value="Cytochrome_c-type_ET"/>
</dbReference>
<dbReference type="Gene3D" id="1.10.3820.10">
    <property type="entry name" value="Di-heme elbow motif domain"/>
    <property type="match status" value="1"/>
</dbReference>
<feature type="binding site" description="axial binding residue" evidence="15">
    <location>
        <position position="187"/>
    </location>
    <ligand>
        <name>heme</name>
        <dbReference type="ChEBI" id="CHEBI:30413"/>
        <label>2</label>
    </ligand>
    <ligandPart>
        <name>Fe</name>
        <dbReference type="ChEBI" id="CHEBI:18248"/>
    </ligandPart>
</feature>
<dbReference type="RefSeq" id="WP_064244349.1">
    <property type="nucleotide sequence ID" value="NZ_LPUX01000067.1"/>
</dbReference>
<feature type="binding site" description="covalent" evidence="14">
    <location>
        <position position="181"/>
    </location>
    <ligand>
        <name>heme</name>
        <dbReference type="ChEBI" id="CHEBI:30413"/>
        <label>4</label>
    </ligand>
</feature>
<comment type="function">
    <text evidence="12">Mediates electron flow from quinones to the NapAB complex.</text>
</comment>
<evidence type="ECO:0000256" key="12">
    <source>
        <dbReference type="ARBA" id="ARBA00055242"/>
    </source>
</evidence>
<dbReference type="GO" id="GO:0046872">
    <property type="term" value="F:metal ion binding"/>
    <property type="evidence" value="ECO:0007669"/>
    <property type="project" value="UniProtKB-KW"/>
</dbReference>
<feature type="binding site" description="axial binding residue" evidence="15">
    <location>
        <position position="61"/>
    </location>
    <ligand>
        <name>heme</name>
        <dbReference type="ChEBI" id="CHEBI:30413"/>
        <label>1</label>
    </ligand>
    <ligandPart>
        <name>Fe</name>
        <dbReference type="ChEBI" id="CHEBI:18248"/>
    </ligandPart>
</feature>
<dbReference type="PANTHER" id="PTHR30333">
    <property type="entry name" value="CYTOCHROME C-TYPE PROTEIN"/>
    <property type="match status" value="1"/>
</dbReference>
<evidence type="ECO:0000259" key="17">
    <source>
        <dbReference type="Pfam" id="PF03264"/>
    </source>
</evidence>
<feature type="binding site" description="axial binding residue" evidence="15">
    <location>
        <position position="107"/>
    </location>
    <ligand>
        <name>heme</name>
        <dbReference type="ChEBI" id="CHEBI:30413"/>
        <label>1</label>
    </ligand>
    <ligandPart>
        <name>Fe</name>
        <dbReference type="ChEBI" id="CHEBI:18248"/>
    </ligandPart>
</feature>
<evidence type="ECO:0000256" key="2">
    <source>
        <dbReference type="ARBA" id="ARBA00007395"/>
    </source>
</evidence>
<feature type="binding site" description="axial binding residue" evidence="15">
    <location>
        <position position="89"/>
    </location>
    <ligand>
        <name>heme</name>
        <dbReference type="ChEBI" id="CHEBI:30413"/>
        <label>2</label>
    </ligand>
    <ligandPart>
        <name>Fe</name>
        <dbReference type="ChEBI" id="CHEBI:18248"/>
    </ligandPart>
</feature>
<feature type="binding site" description="covalent" evidence="14">
    <location>
        <position position="88"/>
    </location>
    <ligand>
        <name>heme</name>
        <dbReference type="ChEBI" id="CHEBI:30413"/>
        <label>2</label>
    </ligand>
</feature>
<dbReference type="NCBIfam" id="TIGR02161">
    <property type="entry name" value="napC_nirT"/>
    <property type="match status" value="1"/>
</dbReference>
<evidence type="ECO:0000256" key="13">
    <source>
        <dbReference type="PIRNR" id="PIRNR000013"/>
    </source>
</evidence>
<keyword evidence="5 13" id="KW-0349">Heme</keyword>
<evidence type="ECO:0000256" key="7">
    <source>
        <dbReference type="ARBA" id="ARBA00022723"/>
    </source>
</evidence>
<feature type="binding site" description="covalent" evidence="14">
    <location>
        <position position="145"/>
    </location>
    <ligand>
        <name>heme</name>
        <dbReference type="ChEBI" id="CHEBI:30413"/>
        <label>3</label>
    </ligand>
</feature>
<dbReference type="SUPFAM" id="SSF48695">
    <property type="entry name" value="Multiheme cytochromes"/>
    <property type="match status" value="1"/>
</dbReference>
<evidence type="ECO:0000256" key="9">
    <source>
        <dbReference type="ARBA" id="ARBA00022989"/>
    </source>
</evidence>